<evidence type="ECO:0000313" key="5">
    <source>
        <dbReference type="Proteomes" id="UP000575083"/>
    </source>
</evidence>
<comment type="caution">
    <text evidence="4">The sequence shown here is derived from an EMBL/GenBank/DDBJ whole genome shotgun (WGS) entry which is preliminary data.</text>
</comment>
<feature type="repeat" description="ANK" evidence="3">
    <location>
        <begin position="41"/>
        <end position="70"/>
    </location>
</feature>
<dbReference type="PROSITE" id="PS50088">
    <property type="entry name" value="ANK_REPEAT"/>
    <property type="match status" value="1"/>
</dbReference>
<organism evidence="4 5">
    <name type="scientific">Acidovorax soli</name>
    <dbReference type="NCBI Taxonomy" id="592050"/>
    <lineage>
        <taxon>Bacteria</taxon>
        <taxon>Pseudomonadati</taxon>
        <taxon>Pseudomonadota</taxon>
        <taxon>Betaproteobacteria</taxon>
        <taxon>Burkholderiales</taxon>
        <taxon>Comamonadaceae</taxon>
        <taxon>Acidovorax</taxon>
    </lineage>
</organism>
<dbReference type="Pfam" id="PF12796">
    <property type="entry name" value="Ank_2"/>
    <property type="match status" value="1"/>
</dbReference>
<dbReference type="RefSeq" id="WP_184865617.1">
    <property type="nucleotide sequence ID" value="NZ_JACHLK010000027.1"/>
</dbReference>
<keyword evidence="5" id="KW-1185">Reference proteome</keyword>
<dbReference type="InterPro" id="IPR002110">
    <property type="entry name" value="Ankyrin_rpt"/>
</dbReference>
<sequence length="111" mass="12393">MSAGDWKDMYAAAVAGDLALVRHHISAGVNPNYQHPEILCTPLVAALIHGHDAMAHYLLDNGADPALRSEFDDMTPLQAAKRHGRKEFVQLLQARGAREVKAPFWWRWLPV</sequence>
<keyword evidence="1" id="KW-0677">Repeat</keyword>
<dbReference type="InterPro" id="IPR036770">
    <property type="entry name" value="Ankyrin_rpt-contain_sf"/>
</dbReference>
<keyword evidence="2 3" id="KW-0040">ANK repeat</keyword>
<evidence type="ECO:0000256" key="2">
    <source>
        <dbReference type="ARBA" id="ARBA00023043"/>
    </source>
</evidence>
<dbReference type="AlphaFoldDB" id="A0A7X0UDU2"/>
<gene>
    <name evidence="4" type="ORF">HNP48_006756</name>
</gene>
<protein>
    <recommendedName>
        <fullName evidence="6">Ankyrin repeat-containing protein</fullName>
    </recommendedName>
</protein>
<accession>A0A7X0UDU2</accession>
<dbReference type="Proteomes" id="UP000575083">
    <property type="component" value="Unassembled WGS sequence"/>
</dbReference>
<reference evidence="4 5" key="1">
    <citation type="submission" date="2020-08" db="EMBL/GenBank/DDBJ databases">
        <title>Functional genomics of gut bacteria from endangered species of beetles.</title>
        <authorList>
            <person name="Carlos-Shanley C."/>
        </authorList>
    </citation>
    <scope>NUCLEOTIDE SEQUENCE [LARGE SCALE GENOMIC DNA]</scope>
    <source>
        <strain evidence="4 5">S00198</strain>
    </source>
</reference>
<evidence type="ECO:0000256" key="1">
    <source>
        <dbReference type="ARBA" id="ARBA00022737"/>
    </source>
</evidence>
<dbReference type="SUPFAM" id="SSF48403">
    <property type="entry name" value="Ankyrin repeat"/>
    <property type="match status" value="1"/>
</dbReference>
<evidence type="ECO:0000256" key="3">
    <source>
        <dbReference type="PROSITE-ProRule" id="PRU00023"/>
    </source>
</evidence>
<evidence type="ECO:0000313" key="4">
    <source>
        <dbReference type="EMBL" id="MBB6564030.1"/>
    </source>
</evidence>
<dbReference type="PANTHER" id="PTHR24171">
    <property type="entry name" value="ANKYRIN REPEAT DOMAIN-CONTAINING PROTEIN 39-RELATED"/>
    <property type="match status" value="1"/>
</dbReference>
<name>A0A7X0UDU2_9BURK</name>
<dbReference type="SMART" id="SM00248">
    <property type="entry name" value="ANK"/>
    <property type="match status" value="3"/>
</dbReference>
<evidence type="ECO:0008006" key="6">
    <source>
        <dbReference type="Google" id="ProtNLM"/>
    </source>
</evidence>
<proteinExistence type="predicted"/>
<dbReference type="EMBL" id="JACHLK010000027">
    <property type="protein sequence ID" value="MBB6564030.1"/>
    <property type="molecule type" value="Genomic_DNA"/>
</dbReference>
<dbReference type="Gene3D" id="1.25.40.20">
    <property type="entry name" value="Ankyrin repeat-containing domain"/>
    <property type="match status" value="1"/>
</dbReference>